<feature type="domain" description="BioF2-like acetyltransferase" evidence="7">
    <location>
        <begin position="225"/>
        <end position="297"/>
    </location>
</feature>
<dbReference type="InterPro" id="IPR038740">
    <property type="entry name" value="BioF2-like_GNAT_dom"/>
</dbReference>
<keyword evidence="4" id="KW-0573">Peptidoglycan synthesis</keyword>
<keyword evidence="9" id="KW-1185">Reference proteome</keyword>
<dbReference type="InterPro" id="IPR050644">
    <property type="entry name" value="PG_Glycine_Bridge_Synth"/>
</dbReference>
<name>A0ABS4KWK6_9CLOT</name>
<dbReference type="InterPro" id="IPR003447">
    <property type="entry name" value="FEMABX"/>
</dbReference>
<organism evidence="8 9">
    <name type="scientific">Clostridium algifaecis</name>
    <dbReference type="NCBI Taxonomy" id="1472040"/>
    <lineage>
        <taxon>Bacteria</taxon>
        <taxon>Bacillati</taxon>
        <taxon>Bacillota</taxon>
        <taxon>Clostridia</taxon>
        <taxon>Eubacteriales</taxon>
        <taxon>Clostridiaceae</taxon>
        <taxon>Clostridium</taxon>
    </lineage>
</organism>
<dbReference type="Gene3D" id="3.40.630.30">
    <property type="match status" value="1"/>
</dbReference>
<dbReference type="InterPro" id="IPR016181">
    <property type="entry name" value="Acyl_CoA_acyltransferase"/>
</dbReference>
<dbReference type="RefSeq" id="WP_209703055.1">
    <property type="nucleotide sequence ID" value="NZ_JAGGLM010000022.1"/>
</dbReference>
<keyword evidence="6" id="KW-0961">Cell wall biogenesis/degradation</keyword>
<dbReference type="PANTHER" id="PTHR36174">
    <property type="entry name" value="LIPID II:GLYCINE GLYCYLTRANSFERASE"/>
    <property type="match status" value="1"/>
</dbReference>
<dbReference type="Proteomes" id="UP001519307">
    <property type="component" value="Unassembled WGS sequence"/>
</dbReference>
<dbReference type="SUPFAM" id="SSF55729">
    <property type="entry name" value="Acyl-CoA N-acyltransferases (Nat)"/>
    <property type="match status" value="1"/>
</dbReference>
<protein>
    <submittedName>
        <fullName evidence="8">Lipid II:glycine glycyltransferase (Peptidoglycan interpeptide bridge formation enzyme)</fullName>
    </submittedName>
</protein>
<dbReference type="EMBL" id="JAGGLM010000022">
    <property type="protein sequence ID" value="MBP2033801.1"/>
    <property type="molecule type" value="Genomic_DNA"/>
</dbReference>
<gene>
    <name evidence="8" type="ORF">J2Z42_002508</name>
</gene>
<evidence type="ECO:0000256" key="6">
    <source>
        <dbReference type="ARBA" id="ARBA00023316"/>
    </source>
</evidence>
<dbReference type="PANTHER" id="PTHR36174:SF1">
    <property type="entry name" value="LIPID II:GLYCINE GLYCYLTRANSFERASE"/>
    <property type="match status" value="1"/>
</dbReference>
<comment type="caution">
    <text evidence="8">The sequence shown here is derived from an EMBL/GenBank/DDBJ whole genome shotgun (WGS) entry which is preliminary data.</text>
</comment>
<dbReference type="Pfam" id="PF13480">
    <property type="entry name" value="Acetyltransf_6"/>
    <property type="match status" value="1"/>
</dbReference>
<comment type="similarity">
    <text evidence="1">Belongs to the FemABX family.</text>
</comment>
<evidence type="ECO:0000313" key="8">
    <source>
        <dbReference type="EMBL" id="MBP2033801.1"/>
    </source>
</evidence>
<reference evidence="8 9" key="1">
    <citation type="submission" date="2021-03" db="EMBL/GenBank/DDBJ databases">
        <title>Genomic Encyclopedia of Type Strains, Phase IV (KMG-IV): sequencing the most valuable type-strain genomes for metagenomic binning, comparative biology and taxonomic classification.</title>
        <authorList>
            <person name="Goeker M."/>
        </authorList>
    </citation>
    <scope>NUCLEOTIDE SEQUENCE [LARGE SCALE GENOMIC DNA]</scope>
    <source>
        <strain evidence="8 9">DSM 28783</strain>
    </source>
</reference>
<accession>A0ABS4KWK6</accession>
<evidence type="ECO:0000256" key="2">
    <source>
        <dbReference type="ARBA" id="ARBA00022679"/>
    </source>
</evidence>
<keyword evidence="3" id="KW-0133">Cell shape</keyword>
<evidence type="ECO:0000256" key="1">
    <source>
        <dbReference type="ARBA" id="ARBA00009943"/>
    </source>
</evidence>
<sequence length="361" mass="42622">MKIKFITENDYKIWDEFCYRNSYSTFWHTSDSMKYYIDSSFNIKSEQKSFIVYDNNKILACVPLLLENISGTIELSYGGCSIPSPIIDESLSKNVIKKVKKFIFDFIDKIAYENDVIKSSVYISYLSNGYINEKYKCNYLLKYGYLDISNLTCVVDLSMPEKELFSNFSKGHKSDIKKAEKNLKFNIINKDNINIDDVYTFMNYYFKVAGKKTRPINTFDNIYEWIKKDLAVLIMASYNDIVCGYSLFTTYKDTSYYCMACKDKNFAKFNVSHFLQWEAMKYLKKQKIRYLEIGIQDFSDTLSNFPTKKDIDISTFKRGFGGYIITVFKGEKFYNDEEFIKCYEERIHKYAGRNFQEKISE</sequence>
<evidence type="ECO:0000313" key="9">
    <source>
        <dbReference type="Proteomes" id="UP001519307"/>
    </source>
</evidence>
<proteinExistence type="inferred from homology"/>
<evidence type="ECO:0000259" key="7">
    <source>
        <dbReference type="Pfam" id="PF13480"/>
    </source>
</evidence>
<evidence type="ECO:0000256" key="3">
    <source>
        <dbReference type="ARBA" id="ARBA00022960"/>
    </source>
</evidence>
<evidence type="ECO:0000256" key="4">
    <source>
        <dbReference type="ARBA" id="ARBA00022984"/>
    </source>
</evidence>
<keyword evidence="2" id="KW-0808">Transferase</keyword>
<evidence type="ECO:0000256" key="5">
    <source>
        <dbReference type="ARBA" id="ARBA00023315"/>
    </source>
</evidence>
<dbReference type="PROSITE" id="PS51191">
    <property type="entry name" value="FEMABX"/>
    <property type="match status" value="1"/>
</dbReference>
<keyword evidence="5" id="KW-0012">Acyltransferase</keyword>